<evidence type="ECO:0000256" key="5">
    <source>
        <dbReference type="ARBA" id="ARBA00023012"/>
    </source>
</evidence>
<keyword evidence="5" id="KW-0902">Two-component regulatory system</keyword>
<keyword evidence="6" id="KW-0812">Transmembrane</keyword>
<evidence type="ECO:0000259" key="7">
    <source>
        <dbReference type="PROSITE" id="PS50109"/>
    </source>
</evidence>
<dbReference type="RefSeq" id="WP_231062888.1">
    <property type="nucleotide sequence ID" value="NZ_JAJNOR010000005.1"/>
</dbReference>
<evidence type="ECO:0000256" key="3">
    <source>
        <dbReference type="ARBA" id="ARBA00022553"/>
    </source>
</evidence>
<accession>A0AAP2RJY9</accession>
<dbReference type="PANTHER" id="PTHR43547">
    <property type="entry name" value="TWO-COMPONENT HISTIDINE KINASE"/>
    <property type="match status" value="1"/>
</dbReference>
<dbReference type="Pfam" id="PF02518">
    <property type="entry name" value="HATPase_c"/>
    <property type="match status" value="1"/>
</dbReference>
<keyword evidence="6" id="KW-1133">Transmembrane helix</keyword>
<proteinExistence type="predicted"/>
<evidence type="ECO:0000256" key="6">
    <source>
        <dbReference type="SAM" id="Phobius"/>
    </source>
</evidence>
<dbReference type="InterPro" id="IPR036890">
    <property type="entry name" value="HATPase_C_sf"/>
</dbReference>
<dbReference type="CDD" id="cd00075">
    <property type="entry name" value="HATPase"/>
    <property type="match status" value="1"/>
</dbReference>
<dbReference type="GO" id="GO:0000155">
    <property type="term" value="F:phosphorelay sensor kinase activity"/>
    <property type="evidence" value="ECO:0007669"/>
    <property type="project" value="TreeGrafter"/>
</dbReference>
<feature type="transmembrane region" description="Helical" evidence="6">
    <location>
        <begin position="215"/>
        <end position="235"/>
    </location>
</feature>
<dbReference type="PRINTS" id="PR00344">
    <property type="entry name" value="BCTRLSENSOR"/>
</dbReference>
<dbReference type="EMBL" id="JAJNOR010000005">
    <property type="protein sequence ID" value="MCD2493026.1"/>
    <property type="molecule type" value="Genomic_DNA"/>
</dbReference>
<feature type="transmembrane region" description="Helical" evidence="6">
    <location>
        <begin position="188"/>
        <end position="209"/>
    </location>
</feature>
<evidence type="ECO:0000256" key="1">
    <source>
        <dbReference type="ARBA" id="ARBA00000085"/>
    </source>
</evidence>
<feature type="domain" description="Histidine kinase" evidence="7">
    <location>
        <begin position="264"/>
        <end position="471"/>
    </location>
</feature>
<feature type="transmembrane region" description="Helical" evidence="6">
    <location>
        <begin position="148"/>
        <end position="168"/>
    </location>
</feature>
<sequence length="480" mass="55811">MPAEIQKGLPGEFLLLFTVLIWILFVLIRLGNSQNMLNRWCFLSGMVFSIGVFKEYLYFTFFPWLISAYPSHFDQSKALAVYSVLTGIFYYFSMPAALVFGLYYCHFNEKHPRMFPWARLAAFLPAFAFGLFFPYPDTRYYQLNSRPYFLSITFYNWIYGILLTFMIVRTLYKERHEECYHQKKMVSILVLVPIWYWLTSALLVHSLGLTRYFKAWQGNFLIMVFLLVYFLRYAFRDGIMGTRFKHETFDWDKKGQLINQNARCTQHLLKNEISKIEWCAKNLTSSSGLEETGEYARIIVHSTEHLKSCLEKIQYYSQDIRLNLELCSVSDILKDCIAAYKRQFPNIQMDIQCSEELFLSCDREYVKEVLNNLILNAADAMDGNGTLTVKASVFPRREWLVISVSDTGIGIRPEALSKLFEPYSSTKTSDGHMGLGLYFCQKVMEKHGGKITADSLPDMGTTFSLHFPRKKALQNRNGNG</sequence>
<organism evidence="8 9">
    <name type="scientific">Lientehia hominis</name>
    <dbReference type="NCBI Taxonomy" id="2897778"/>
    <lineage>
        <taxon>Bacteria</taxon>
        <taxon>Bacillati</taxon>
        <taxon>Bacillota</taxon>
        <taxon>Clostridia</taxon>
        <taxon>Lachnospirales</taxon>
        <taxon>Lachnospiraceae</taxon>
        <taxon>Lientehia</taxon>
    </lineage>
</organism>
<protein>
    <recommendedName>
        <fullName evidence="2">histidine kinase</fullName>
        <ecNumber evidence="2">2.7.13.3</ecNumber>
    </recommendedName>
</protein>
<evidence type="ECO:0000313" key="9">
    <source>
        <dbReference type="Proteomes" id="UP001299265"/>
    </source>
</evidence>
<dbReference type="Gene3D" id="3.30.565.10">
    <property type="entry name" value="Histidine kinase-like ATPase, C-terminal domain"/>
    <property type="match status" value="1"/>
</dbReference>
<dbReference type="SUPFAM" id="SSF55874">
    <property type="entry name" value="ATPase domain of HSP90 chaperone/DNA topoisomerase II/histidine kinase"/>
    <property type="match status" value="1"/>
</dbReference>
<feature type="transmembrane region" description="Helical" evidence="6">
    <location>
        <begin position="79"/>
        <end position="105"/>
    </location>
</feature>
<feature type="transmembrane region" description="Helical" evidence="6">
    <location>
        <begin position="40"/>
        <end position="59"/>
    </location>
</feature>
<dbReference type="SMART" id="SM00387">
    <property type="entry name" value="HATPase_c"/>
    <property type="match status" value="1"/>
</dbReference>
<dbReference type="PROSITE" id="PS50109">
    <property type="entry name" value="HIS_KIN"/>
    <property type="match status" value="1"/>
</dbReference>
<dbReference type="EC" id="2.7.13.3" evidence="2"/>
<name>A0AAP2RJY9_9FIRM</name>
<comment type="caution">
    <text evidence="8">The sequence shown here is derived from an EMBL/GenBank/DDBJ whole genome shotgun (WGS) entry which is preliminary data.</text>
</comment>
<keyword evidence="9" id="KW-1185">Reference proteome</keyword>
<dbReference type="Proteomes" id="UP001299265">
    <property type="component" value="Unassembled WGS sequence"/>
</dbReference>
<keyword evidence="6" id="KW-0472">Membrane</keyword>
<feature type="transmembrane region" description="Helical" evidence="6">
    <location>
        <begin position="12"/>
        <end position="28"/>
    </location>
</feature>
<dbReference type="InterPro" id="IPR005467">
    <property type="entry name" value="His_kinase_dom"/>
</dbReference>
<reference evidence="8 9" key="1">
    <citation type="submission" date="2021-11" db="EMBL/GenBank/DDBJ databases">
        <title>Lacrimispora sp. nov. NSJ-141 isolated from human feces.</title>
        <authorList>
            <person name="Abdugheni R."/>
        </authorList>
    </citation>
    <scope>NUCLEOTIDE SEQUENCE [LARGE SCALE GENOMIC DNA]</scope>
    <source>
        <strain evidence="8 9">NSJ-141</strain>
    </source>
</reference>
<evidence type="ECO:0000256" key="2">
    <source>
        <dbReference type="ARBA" id="ARBA00012438"/>
    </source>
</evidence>
<evidence type="ECO:0000313" key="8">
    <source>
        <dbReference type="EMBL" id="MCD2493026.1"/>
    </source>
</evidence>
<dbReference type="AlphaFoldDB" id="A0AAP2RJY9"/>
<keyword evidence="4 8" id="KW-0808">Transferase</keyword>
<dbReference type="PANTHER" id="PTHR43547:SF2">
    <property type="entry name" value="HYBRID SIGNAL TRANSDUCTION HISTIDINE KINASE C"/>
    <property type="match status" value="1"/>
</dbReference>
<comment type="catalytic activity">
    <reaction evidence="1">
        <text>ATP + protein L-histidine = ADP + protein N-phospho-L-histidine.</text>
        <dbReference type="EC" id="2.7.13.3"/>
    </reaction>
</comment>
<gene>
    <name evidence="8" type="ORF">LQE92_10360</name>
</gene>
<dbReference type="InterPro" id="IPR003594">
    <property type="entry name" value="HATPase_dom"/>
</dbReference>
<feature type="transmembrane region" description="Helical" evidence="6">
    <location>
        <begin position="117"/>
        <end position="136"/>
    </location>
</feature>
<keyword evidence="4 8" id="KW-0418">Kinase</keyword>
<dbReference type="InterPro" id="IPR004358">
    <property type="entry name" value="Sig_transdc_His_kin-like_C"/>
</dbReference>
<keyword evidence="3" id="KW-0597">Phosphoprotein</keyword>
<evidence type="ECO:0000256" key="4">
    <source>
        <dbReference type="ARBA" id="ARBA00022777"/>
    </source>
</evidence>